<dbReference type="EMBL" id="JARJCM010000014">
    <property type="protein sequence ID" value="KAJ7041972.1"/>
    <property type="molecule type" value="Genomic_DNA"/>
</dbReference>
<gene>
    <name evidence="1" type="ORF">C8F04DRAFT_1030880</name>
</gene>
<name>A0AAD6TAE3_9AGAR</name>
<dbReference type="Gene3D" id="1.20.1280.50">
    <property type="match status" value="1"/>
</dbReference>
<evidence type="ECO:0000313" key="2">
    <source>
        <dbReference type="Proteomes" id="UP001218188"/>
    </source>
</evidence>
<sequence length="367" mass="40410">MGGNSNHKDYTVLTLPTEIVVEIFESFLPDYPLCPPLLGLESPTVLTQICREWREIALAAPTLWRAISVCLNGGVSSSAEKQLAVVQNWLLRSRPLPISLCCITTANSFLAAIIPHRDRWEHLYMRTVPPNNIFALNGPMPLLRHLDMTRAATPGSVVLNAPLLYSAVLDYGAAQAVVLPYAQLTTLCLTGAYLPNESVPLLQRTPNLVHCELAVFSYADDHAAPDVTLPRLESLTLRIRSLDGHPRERFLNVPALRRLHIVESHSVPAAAAIRSLGAFLEKAGCARLEEVQIMKPKLLAEDASDPEHEVASEAAYRTTFPHIPAFILVYSSARQDDKFNFIAGVRSRVGVRSRSSNNQGNRVLAFA</sequence>
<evidence type="ECO:0008006" key="3">
    <source>
        <dbReference type="Google" id="ProtNLM"/>
    </source>
</evidence>
<comment type="caution">
    <text evidence="1">The sequence shown here is derived from an EMBL/GenBank/DDBJ whole genome shotgun (WGS) entry which is preliminary data.</text>
</comment>
<evidence type="ECO:0000313" key="1">
    <source>
        <dbReference type="EMBL" id="KAJ7041972.1"/>
    </source>
</evidence>
<proteinExistence type="predicted"/>
<dbReference type="AlphaFoldDB" id="A0AAD6TAE3"/>
<organism evidence="1 2">
    <name type="scientific">Mycena alexandri</name>
    <dbReference type="NCBI Taxonomy" id="1745969"/>
    <lineage>
        <taxon>Eukaryota</taxon>
        <taxon>Fungi</taxon>
        <taxon>Dikarya</taxon>
        <taxon>Basidiomycota</taxon>
        <taxon>Agaricomycotina</taxon>
        <taxon>Agaricomycetes</taxon>
        <taxon>Agaricomycetidae</taxon>
        <taxon>Agaricales</taxon>
        <taxon>Marasmiineae</taxon>
        <taxon>Mycenaceae</taxon>
        <taxon>Mycena</taxon>
    </lineage>
</organism>
<accession>A0AAD6TAE3</accession>
<dbReference type="Proteomes" id="UP001218188">
    <property type="component" value="Unassembled WGS sequence"/>
</dbReference>
<dbReference type="SUPFAM" id="SSF52047">
    <property type="entry name" value="RNI-like"/>
    <property type="match status" value="1"/>
</dbReference>
<protein>
    <recommendedName>
        <fullName evidence="3">F-box domain-containing protein</fullName>
    </recommendedName>
</protein>
<reference evidence="1" key="1">
    <citation type="submission" date="2023-03" db="EMBL/GenBank/DDBJ databases">
        <title>Massive genome expansion in bonnet fungi (Mycena s.s.) driven by repeated elements and novel gene families across ecological guilds.</title>
        <authorList>
            <consortium name="Lawrence Berkeley National Laboratory"/>
            <person name="Harder C.B."/>
            <person name="Miyauchi S."/>
            <person name="Viragh M."/>
            <person name="Kuo A."/>
            <person name="Thoen E."/>
            <person name="Andreopoulos B."/>
            <person name="Lu D."/>
            <person name="Skrede I."/>
            <person name="Drula E."/>
            <person name="Henrissat B."/>
            <person name="Morin E."/>
            <person name="Kohler A."/>
            <person name="Barry K."/>
            <person name="LaButti K."/>
            <person name="Morin E."/>
            <person name="Salamov A."/>
            <person name="Lipzen A."/>
            <person name="Mereny Z."/>
            <person name="Hegedus B."/>
            <person name="Baldrian P."/>
            <person name="Stursova M."/>
            <person name="Weitz H."/>
            <person name="Taylor A."/>
            <person name="Grigoriev I.V."/>
            <person name="Nagy L.G."/>
            <person name="Martin F."/>
            <person name="Kauserud H."/>
        </authorList>
    </citation>
    <scope>NUCLEOTIDE SEQUENCE</scope>
    <source>
        <strain evidence="1">CBHHK200</strain>
    </source>
</reference>
<keyword evidence="2" id="KW-1185">Reference proteome</keyword>